<keyword evidence="2" id="KW-0238">DNA-binding</keyword>
<keyword evidence="1" id="KW-0805">Transcription regulation</keyword>
<dbReference type="GO" id="GO:0043565">
    <property type="term" value="F:sequence-specific DNA binding"/>
    <property type="evidence" value="ECO:0007669"/>
    <property type="project" value="InterPro"/>
</dbReference>
<dbReference type="SUPFAM" id="SSF51215">
    <property type="entry name" value="Regulatory protein AraC"/>
    <property type="match status" value="1"/>
</dbReference>
<dbReference type="CDD" id="cd06976">
    <property type="entry name" value="cupin_MtlR-like_N"/>
    <property type="match status" value="1"/>
</dbReference>
<evidence type="ECO:0000259" key="5">
    <source>
        <dbReference type="PROSITE" id="PS01124"/>
    </source>
</evidence>
<dbReference type="Gene3D" id="1.10.10.60">
    <property type="entry name" value="Homeodomain-like"/>
    <property type="match status" value="2"/>
</dbReference>
<feature type="domain" description="HTH araC/xylS-type" evidence="5">
    <location>
        <begin position="218"/>
        <end position="316"/>
    </location>
</feature>
<dbReference type="InterPro" id="IPR009057">
    <property type="entry name" value="Homeodomain-like_sf"/>
</dbReference>
<name>A0A963YW49_9PROT</name>
<dbReference type="EMBL" id="JAESVB010000029">
    <property type="protein sequence ID" value="MCB8878302.1"/>
    <property type="molecule type" value="Genomic_DNA"/>
</dbReference>
<keyword evidence="7" id="KW-1185">Reference proteome</keyword>
<evidence type="ECO:0000313" key="6">
    <source>
        <dbReference type="EMBL" id="MCB8878302.1"/>
    </source>
</evidence>
<dbReference type="SUPFAM" id="SSF46689">
    <property type="entry name" value="Homeodomain-like"/>
    <property type="match status" value="2"/>
</dbReference>
<dbReference type="GO" id="GO:0003700">
    <property type="term" value="F:DNA-binding transcription factor activity"/>
    <property type="evidence" value="ECO:0007669"/>
    <property type="project" value="InterPro"/>
</dbReference>
<dbReference type="SMART" id="SM00342">
    <property type="entry name" value="HTH_ARAC"/>
    <property type="match status" value="1"/>
</dbReference>
<gene>
    <name evidence="6" type="ORF">ASILVAE211_24205</name>
</gene>
<keyword evidence="3" id="KW-0010">Activator</keyword>
<proteinExistence type="predicted"/>
<dbReference type="InterPro" id="IPR018062">
    <property type="entry name" value="HTH_AraC-typ_CS"/>
</dbReference>
<evidence type="ECO:0000256" key="2">
    <source>
        <dbReference type="ARBA" id="ARBA00023125"/>
    </source>
</evidence>
<keyword evidence="4" id="KW-0804">Transcription</keyword>
<evidence type="ECO:0000256" key="4">
    <source>
        <dbReference type="ARBA" id="ARBA00023163"/>
    </source>
</evidence>
<reference evidence="6" key="1">
    <citation type="journal article" date="2021" name="Microorganisms">
        <title>Acidisoma silvae sp. nov. and Acidisomacellulosilytica sp. nov., Two Acidophilic Bacteria Isolated from Decaying Wood, Hydrolyzing Cellulose and Producing Poly-3-hydroxybutyrate.</title>
        <authorList>
            <person name="Mieszkin S."/>
            <person name="Pouder E."/>
            <person name="Uroz S."/>
            <person name="Simon-Colin C."/>
            <person name="Alain K."/>
        </authorList>
    </citation>
    <scope>NUCLEOTIDE SEQUENCE</scope>
    <source>
        <strain evidence="6">HW T2.11</strain>
    </source>
</reference>
<dbReference type="PANTHER" id="PTHR46796">
    <property type="entry name" value="HTH-TYPE TRANSCRIPTIONAL ACTIVATOR RHAS-RELATED"/>
    <property type="match status" value="1"/>
</dbReference>
<evidence type="ECO:0000256" key="1">
    <source>
        <dbReference type="ARBA" id="ARBA00023015"/>
    </source>
</evidence>
<evidence type="ECO:0000256" key="3">
    <source>
        <dbReference type="ARBA" id="ARBA00023159"/>
    </source>
</evidence>
<dbReference type="AlphaFoldDB" id="A0A963YW49"/>
<dbReference type="InterPro" id="IPR037923">
    <property type="entry name" value="HTH-like"/>
</dbReference>
<dbReference type="InterPro" id="IPR003313">
    <property type="entry name" value="AraC-bd"/>
</dbReference>
<dbReference type="RefSeq" id="WP_227323952.1">
    <property type="nucleotide sequence ID" value="NZ_JAESVB010000029.1"/>
</dbReference>
<dbReference type="Pfam" id="PF12833">
    <property type="entry name" value="HTH_18"/>
    <property type="match status" value="1"/>
</dbReference>
<dbReference type="Proteomes" id="UP000708298">
    <property type="component" value="Unassembled WGS sequence"/>
</dbReference>
<accession>A0A963YW49</accession>
<protein>
    <submittedName>
        <fullName evidence="6">AraC family transcriptional regulator</fullName>
    </submittedName>
</protein>
<dbReference type="PROSITE" id="PS00041">
    <property type="entry name" value="HTH_ARAC_FAMILY_1"/>
    <property type="match status" value="1"/>
</dbReference>
<reference evidence="6" key="2">
    <citation type="submission" date="2021-01" db="EMBL/GenBank/DDBJ databases">
        <authorList>
            <person name="Mieszkin S."/>
            <person name="Pouder E."/>
            <person name="Alain K."/>
        </authorList>
    </citation>
    <scope>NUCLEOTIDE SEQUENCE</scope>
    <source>
        <strain evidence="6">HW T2.11</strain>
    </source>
</reference>
<dbReference type="InterPro" id="IPR050204">
    <property type="entry name" value="AraC_XylS_family_regulators"/>
</dbReference>
<dbReference type="PROSITE" id="PS01124">
    <property type="entry name" value="HTH_ARAC_FAMILY_2"/>
    <property type="match status" value="1"/>
</dbReference>
<dbReference type="InterPro" id="IPR018060">
    <property type="entry name" value="HTH_AraC"/>
</dbReference>
<organism evidence="6 7">
    <name type="scientific">Acidisoma silvae</name>
    <dbReference type="NCBI Taxonomy" id="2802396"/>
    <lineage>
        <taxon>Bacteria</taxon>
        <taxon>Pseudomonadati</taxon>
        <taxon>Pseudomonadota</taxon>
        <taxon>Alphaproteobacteria</taxon>
        <taxon>Acetobacterales</taxon>
        <taxon>Acidocellaceae</taxon>
        <taxon>Acidisoma</taxon>
    </lineage>
</organism>
<comment type="caution">
    <text evidence="6">The sequence shown here is derived from an EMBL/GenBank/DDBJ whole genome shotgun (WGS) entry which is preliminary data.</text>
</comment>
<dbReference type="Pfam" id="PF02311">
    <property type="entry name" value="AraC_binding"/>
    <property type="match status" value="1"/>
</dbReference>
<evidence type="ECO:0000313" key="7">
    <source>
        <dbReference type="Proteomes" id="UP000708298"/>
    </source>
</evidence>
<sequence length="343" mass="38440">MDNCLARKDERGAKPLKRRGKPWRVGRLCRTVTEMQPDLEVVSLHTDASFAVWAHGYPYRTVRWHFHPEYEIHLVTATSGRSFVGDHVGLFEPGNLILTGPNLPHNWISDVPAGSSVPERGLIVQFGEDFVRRCCDNFPEMSCVEGLLKDAAFGVQFSAEDAKAAEPLLRDMLTTHGVRRLALFFALLDVLNRSTAKRILSSQAYRSDPATYMAQPLNHVLDYIASNFATELHETEMAALSGYSLAAFSRAFRRHAGVSFVYYVNSMRIKRACDMLIADKTRIADICFLVGFANLSNFNRQFLAHKGMAPRAFRNHHHAIADLAVTAVISPPSPVTEERHWGA</sequence>